<dbReference type="AlphaFoldDB" id="A0AAV0MFK8"/>
<dbReference type="PANTHER" id="PTHR36380">
    <property type="entry name" value="BNAA03G58330D PROTEIN"/>
    <property type="match status" value="1"/>
</dbReference>
<protein>
    <submittedName>
        <fullName evidence="1">Uncharacterized protein</fullName>
    </submittedName>
</protein>
<accession>A0AAV0MFK8</accession>
<feature type="non-terminal residue" evidence="1">
    <location>
        <position position="59"/>
    </location>
</feature>
<sequence>MFDEQTIGIVGDQLCNTLKKRNEQAKELTVRSIVNNNKLLLLNHPEAHNEVPHLFMMVS</sequence>
<evidence type="ECO:0000313" key="2">
    <source>
        <dbReference type="Proteomes" id="UP001154282"/>
    </source>
</evidence>
<organism evidence="1 2">
    <name type="scientific">Linum tenue</name>
    <dbReference type="NCBI Taxonomy" id="586396"/>
    <lineage>
        <taxon>Eukaryota</taxon>
        <taxon>Viridiplantae</taxon>
        <taxon>Streptophyta</taxon>
        <taxon>Embryophyta</taxon>
        <taxon>Tracheophyta</taxon>
        <taxon>Spermatophyta</taxon>
        <taxon>Magnoliopsida</taxon>
        <taxon>eudicotyledons</taxon>
        <taxon>Gunneridae</taxon>
        <taxon>Pentapetalae</taxon>
        <taxon>rosids</taxon>
        <taxon>fabids</taxon>
        <taxon>Malpighiales</taxon>
        <taxon>Linaceae</taxon>
        <taxon>Linum</taxon>
    </lineage>
</organism>
<dbReference type="EMBL" id="CAMGYJ010000007">
    <property type="protein sequence ID" value="CAI0445042.1"/>
    <property type="molecule type" value="Genomic_DNA"/>
</dbReference>
<dbReference type="Proteomes" id="UP001154282">
    <property type="component" value="Unassembled WGS sequence"/>
</dbReference>
<dbReference type="PANTHER" id="PTHR36380:SF1">
    <property type="entry name" value="OS01G0755100 PROTEIN"/>
    <property type="match status" value="1"/>
</dbReference>
<proteinExistence type="predicted"/>
<name>A0AAV0MFK8_9ROSI</name>
<comment type="caution">
    <text evidence="1">The sequence shown here is derived from an EMBL/GenBank/DDBJ whole genome shotgun (WGS) entry which is preliminary data.</text>
</comment>
<reference evidence="1" key="1">
    <citation type="submission" date="2022-08" db="EMBL/GenBank/DDBJ databases">
        <authorList>
            <person name="Gutierrez-Valencia J."/>
        </authorList>
    </citation>
    <scope>NUCLEOTIDE SEQUENCE</scope>
</reference>
<keyword evidence="2" id="KW-1185">Reference proteome</keyword>
<dbReference type="InterPro" id="IPR038777">
    <property type="entry name" value="At4g18490-like"/>
</dbReference>
<gene>
    <name evidence="1" type="ORF">LITE_LOCUS28377</name>
</gene>
<evidence type="ECO:0000313" key="1">
    <source>
        <dbReference type="EMBL" id="CAI0445042.1"/>
    </source>
</evidence>